<comment type="caution">
    <text evidence="2">The sequence shown here is derived from an EMBL/GenBank/DDBJ whole genome shotgun (WGS) entry which is preliminary data.</text>
</comment>
<keyword evidence="3" id="KW-1185">Reference proteome</keyword>
<dbReference type="AlphaFoldDB" id="A0A443RUW9"/>
<feature type="domain" description="Cupin-like" evidence="1">
    <location>
        <begin position="17"/>
        <end position="134"/>
    </location>
</feature>
<dbReference type="VEuPathDB" id="VectorBase:LDEU012888"/>
<gene>
    <name evidence="2" type="ORF">B4U80_14987</name>
</gene>
<protein>
    <recommendedName>
        <fullName evidence="1">Cupin-like domain-containing protein</fullName>
    </recommendedName>
</protein>
<organism evidence="2 3">
    <name type="scientific">Leptotrombidium deliense</name>
    <dbReference type="NCBI Taxonomy" id="299467"/>
    <lineage>
        <taxon>Eukaryota</taxon>
        <taxon>Metazoa</taxon>
        <taxon>Ecdysozoa</taxon>
        <taxon>Arthropoda</taxon>
        <taxon>Chelicerata</taxon>
        <taxon>Arachnida</taxon>
        <taxon>Acari</taxon>
        <taxon>Acariformes</taxon>
        <taxon>Trombidiformes</taxon>
        <taxon>Prostigmata</taxon>
        <taxon>Anystina</taxon>
        <taxon>Parasitengona</taxon>
        <taxon>Trombiculoidea</taxon>
        <taxon>Trombiculidae</taxon>
        <taxon>Leptotrombidium</taxon>
    </lineage>
</organism>
<dbReference type="STRING" id="299467.A0A443RUW9"/>
<dbReference type="Gene3D" id="2.60.120.650">
    <property type="entry name" value="Cupin"/>
    <property type="match status" value="1"/>
</dbReference>
<dbReference type="OrthoDB" id="47172at2759"/>
<feature type="non-terminal residue" evidence="2">
    <location>
        <position position="140"/>
    </location>
</feature>
<reference evidence="2 3" key="1">
    <citation type="journal article" date="2018" name="Gigascience">
        <title>Genomes of trombidid mites reveal novel predicted allergens and laterally-transferred genes associated with secondary metabolism.</title>
        <authorList>
            <person name="Dong X."/>
            <person name="Chaisiri K."/>
            <person name="Xia D."/>
            <person name="Armstrong S.D."/>
            <person name="Fang Y."/>
            <person name="Donnelly M.J."/>
            <person name="Kadowaki T."/>
            <person name="McGarry J.W."/>
            <person name="Darby A.C."/>
            <person name="Makepeace B.L."/>
        </authorList>
    </citation>
    <scope>NUCLEOTIDE SEQUENCE [LARGE SCALE GENOMIC DNA]</scope>
    <source>
        <strain evidence="2">UoL-UT</strain>
    </source>
</reference>
<dbReference type="Proteomes" id="UP000288716">
    <property type="component" value="Unassembled WGS sequence"/>
</dbReference>
<accession>A0A443RUW9</accession>
<evidence type="ECO:0000313" key="2">
    <source>
        <dbReference type="EMBL" id="RWS19152.1"/>
    </source>
</evidence>
<evidence type="ECO:0000259" key="1">
    <source>
        <dbReference type="Pfam" id="PF13621"/>
    </source>
</evidence>
<dbReference type="Pfam" id="PF13621">
    <property type="entry name" value="Cupin_8"/>
    <property type="match status" value="1"/>
</dbReference>
<evidence type="ECO:0000313" key="3">
    <source>
        <dbReference type="Proteomes" id="UP000288716"/>
    </source>
</evidence>
<sequence>METKHVLEYDVLTADYFFEHIYPKRIPALFKQINTGSAKDKWTVEYLSDALHSIPIKAHVSKEPKLDFISKNFSYKLMKFSDFINQCSSENDEYLYLRSVGDDKYGRDVSHIEKHFPQIADDFQFPPFTETLKEKDLYFS</sequence>
<dbReference type="EMBL" id="NCKV01029591">
    <property type="protein sequence ID" value="RWS19152.1"/>
    <property type="molecule type" value="Genomic_DNA"/>
</dbReference>
<proteinExistence type="predicted"/>
<name>A0A443RUW9_9ACAR</name>
<dbReference type="SUPFAM" id="SSF51197">
    <property type="entry name" value="Clavaminate synthase-like"/>
    <property type="match status" value="1"/>
</dbReference>
<dbReference type="InterPro" id="IPR041667">
    <property type="entry name" value="Cupin_8"/>
</dbReference>